<protein>
    <submittedName>
        <fullName evidence="2">Uncharacterized protein</fullName>
    </submittedName>
</protein>
<organism evidence="2 3">
    <name type="scientific">Dactylonectria macrodidyma</name>
    <dbReference type="NCBI Taxonomy" id="307937"/>
    <lineage>
        <taxon>Eukaryota</taxon>
        <taxon>Fungi</taxon>
        <taxon>Dikarya</taxon>
        <taxon>Ascomycota</taxon>
        <taxon>Pezizomycotina</taxon>
        <taxon>Sordariomycetes</taxon>
        <taxon>Hypocreomycetidae</taxon>
        <taxon>Hypocreales</taxon>
        <taxon>Nectriaceae</taxon>
        <taxon>Dactylonectria</taxon>
    </lineage>
</organism>
<dbReference type="EMBL" id="JAGMUV010000035">
    <property type="protein sequence ID" value="KAH7113350.1"/>
    <property type="molecule type" value="Genomic_DNA"/>
</dbReference>
<proteinExistence type="predicted"/>
<evidence type="ECO:0000313" key="3">
    <source>
        <dbReference type="Proteomes" id="UP000738349"/>
    </source>
</evidence>
<dbReference type="AlphaFoldDB" id="A0A9P9D5Y1"/>
<keyword evidence="3" id="KW-1185">Reference proteome</keyword>
<reference evidence="2" key="1">
    <citation type="journal article" date="2021" name="Nat. Commun.">
        <title>Genetic determinants of endophytism in the Arabidopsis root mycobiome.</title>
        <authorList>
            <person name="Mesny F."/>
            <person name="Miyauchi S."/>
            <person name="Thiergart T."/>
            <person name="Pickel B."/>
            <person name="Atanasova L."/>
            <person name="Karlsson M."/>
            <person name="Huettel B."/>
            <person name="Barry K.W."/>
            <person name="Haridas S."/>
            <person name="Chen C."/>
            <person name="Bauer D."/>
            <person name="Andreopoulos W."/>
            <person name="Pangilinan J."/>
            <person name="LaButti K."/>
            <person name="Riley R."/>
            <person name="Lipzen A."/>
            <person name="Clum A."/>
            <person name="Drula E."/>
            <person name="Henrissat B."/>
            <person name="Kohler A."/>
            <person name="Grigoriev I.V."/>
            <person name="Martin F.M."/>
            <person name="Hacquard S."/>
        </authorList>
    </citation>
    <scope>NUCLEOTIDE SEQUENCE</scope>
    <source>
        <strain evidence="2">MPI-CAGE-AT-0147</strain>
    </source>
</reference>
<dbReference type="Proteomes" id="UP000738349">
    <property type="component" value="Unassembled WGS sequence"/>
</dbReference>
<accession>A0A9P9D5Y1</accession>
<comment type="caution">
    <text evidence="2">The sequence shown here is derived from an EMBL/GenBank/DDBJ whole genome shotgun (WGS) entry which is preliminary data.</text>
</comment>
<feature type="compositionally biased region" description="Polar residues" evidence="1">
    <location>
        <begin position="72"/>
        <end position="84"/>
    </location>
</feature>
<sequence length="227" mass="24516">MMVDVDLTLGSSSDSESFPAGNLPSQPESPTAAAGIFQNRFDSLPRTFTNLSHRSTPRAPISPPPLNGRPDGTNTPQPQASIPPSLNAPIPALRPPPASATAFFTPDVTRDMTRLSGVGVSIGSQQVTPPLELHPVKVQQPAQDATPKALQTPRKSDWSVRRIVDSLRTFQQDIKNSHAQLAAYIIDSTEATERRVHTGTDLFASLNAKPDLEKPAESMRVKFKVHS</sequence>
<evidence type="ECO:0000313" key="2">
    <source>
        <dbReference type="EMBL" id="KAH7113350.1"/>
    </source>
</evidence>
<name>A0A9P9D5Y1_9HYPO</name>
<evidence type="ECO:0000256" key="1">
    <source>
        <dbReference type="SAM" id="MobiDB-lite"/>
    </source>
</evidence>
<feature type="region of interest" description="Disordered" evidence="1">
    <location>
        <begin position="1"/>
        <end position="89"/>
    </location>
</feature>
<gene>
    <name evidence="2" type="ORF">EDB81DRAFT_825133</name>
</gene>